<accession>A0A843W987</accession>
<evidence type="ECO:0000313" key="3">
    <source>
        <dbReference type="Proteomes" id="UP000652761"/>
    </source>
</evidence>
<dbReference type="EMBL" id="NMUH01002678">
    <property type="protein sequence ID" value="MQM01435.1"/>
    <property type="molecule type" value="Genomic_DNA"/>
</dbReference>
<reference evidence="2" key="1">
    <citation type="submission" date="2017-07" db="EMBL/GenBank/DDBJ databases">
        <title>Taro Niue Genome Assembly and Annotation.</title>
        <authorList>
            <person name="Atibalentja N."/>
            <person name="Keating K."/>
            <person name="Fields C.J."/>
        </authorList>
    </citation>
    <scope>NUCLEOTIDE SEQUENCE</scope>
    <source>
        <strain evidence="2">Niue_2</strain>
        <tissue evidence="2">Leaf</tissue>
    </source>
</reference>
<feature type="region of interest" description="Disordered" evidence="1">
    <location>
        <begin position="17"/>
        <end position="46"/>
    </location>
</feature>
<evidence type="ECO:0000313" key="2">
    <source>
        <dbReference type="EMBL" id="MQM01435.1"/>
    </source>
</evidence>
<protein>
    <submittedName>
        <fullName evidence="2">Uncharacterized protein</fullName>
    </submittedName>
</protein>
<keyword evidence="3" id="KW-1185">Reference proteome</keyword>
<name>A0A843W987_COLES</name>
<comment type="caution">
    <text evidence="2">The sequence shown here is derived from an EMBL/GenBank/DDBJ whole genome shotgun (WGS) entry which is preliminary data.</text>
</comment>
<proteinExistence type="predicted"/>
<evidence type="ECO:0000256" key="1">
    <source>
        <dbReference type="SAM" id="MobiDB-lite"/>
    </source>
</evidence>
<dbReference type="AlphaFoldDB" id="A0A843W987"/>
<organism evidence="2 3">
    <name type="scientific">Colocasia esculenta</name>
    <name type="common">Wild taro</name>
    <name type="synonym">Arum esculentum</name>
    <dbReference type="NCBI Taxonomy" id="4460"/>
    <lineage>
        <taxon>Eukaryota</taxon>
        <taxon>Viridiplantae</taxon>
        <taxon>Streptophyta</taxon>
        <taxon>Embryophyta</taxon>
        <taxon>Tracheophyta</taxon>
        <taxon>Spermatophyta</taxon>
        <taxon>Magnoliopsida</taxon>
        <taxon>Liliopsida</taxon>
        <taxon>Araceae</taxon>
        <taxon>Aroideae</taxon>
        <taxon>Colocasieae</taxon>
        <taxon>Colocasia</taxon>
    </lineage>
</organism>
<feature type="compositionally biased region" description="Polar residues" evidence="1">
    <location>
        <begin position="31"/>
        <end position="46"/>
    </location>
</feature>
<sequence>MDGSGWDGRLSSTVIRSSSADKLGRRDQGSAVPTIQQLSCRKSSTQPEASSALYEIASALLQCEVAQAPANVELTPLTTARRDQSLGAHPAWLRPTILADFLGNNYHFFF</sequence>
<dbReference type="Proteomes" id="UP000652761">
    <property type="component" value="Unassembled WGS sequence"/>
</dbReference>
<gene>
    <name evidence="2" type="ORF">Taro_034188</name>
</gene>